<accession>A0A1D8G9U6</accession>
<gene>
    <name evidence="2" type="primary">btrP</name>
    <name evidence="2" type="ORF">A4G23_05122</name>
</gene>
<evidence type="ECO:0000256" key="1">
    <source>
        <dbReference type="SAM" id="MobiDB-lite"/>
    </source>
</evidence>
<dbReference type="AlphaFoldDB" id="A0A1D8G9U6"/>
<keyword evidence="3" id="KW-1185">Reference proteome</keyword>
<organism evidence="2 3">
    <name type="scientific">Streptomyces rubrolavendulae</name>
    <dbReference type="NCBI Taxonomy" id="285473"/>
    <lineage>
        <taxon>Bacteria</taxon>
        <taxon>Bacillati</taxon>
        <taxon>Actinomycetota</taxon>
        <taxon>Actinomycetes</taxon>
        <taxon>Kitasatosporales</taxon>
        <taxon>Streptomycetaceae</taxon>
        <taxon>Streptomyces</taxon>
    </lineage>
</organism>
<protein>
    <submittedName>
        <fullName evidence="2">5''-phosphoribostamycin phosphatase</fullName>
        <ecNumber evidence="2">3.1.3.88</ecNumber>
    </submittedName>
</protein>
<dbReference type="Proteomes" id="UP000095349">
    <property type="component" value="Chromosome"/>
</dbReference>
<dbReference type="InterPro" id="IPR050275">
    <property type="entry name" value="PGM_Phosphatase"/>
</dbReference>
<dbReference type="PANTHER" id="PTHR48100">
    <property type="entry name" value="BROAD-SPECIFICITY PHOSPHATASE YOR283W-RELATED"/>
    <property type="match status" value="1"/>
</dbReference>
<dbReference type="InterPro" id="IPR013078">
    <property type="entry name" value="His_Pase_superF_clade-1"/>
</dbReference>
<proteinExistence type="predicted"/>
<dbReference type="SMART" id="SM00855">
    <property type="entry name" value="PGAM"/>
    <property type="match status" value="1"/>
</dbReference>
<dbReference type="EMBL" id="CP017316">
    <property type="protein sequence ID" value="AOT62227.1"/>
    <property type="molecule type" value="Genomic_DNA"/>
</dbReference>
<dbReference type="RefSeq" id="WP_069979039.1">
    <property type="nucleotide sequence ID" value="NZ_CP017316.1"/>
</dbReference>
<dbReference type="Gene3D" id="3.40.50.1240">
    <property type="entry name" value="Phosphoglycerate mutase-like"/>
    <property type="match status" value="1"/>
</dbReference>
<dbReference type="CDD" id="cd07067">
    <property type="entry name" value="HP_PGM_like"/>
    <property type="match status" value="1"/>
</dbReference>
<sequence>MTAAQRFVLVRHAEASLNVLRDDDVMPGFDPHAGLTPLGERQARALAEHLPGDPAVGPPGPGPAPRPGPGSGPRPAVRVYSSPQRRAARTAEVLAAALGVPVLADGRLAELRAPRAFPRPMTVRQWDAVLEDRLRRPEAEPAGVESWTAQRRRVREFLDSRCPVGADGARWVLVSHSETLQAVLFELLGLEDALLHRTRFKISNTGVFIVDRTEDGCASLVVANSKTHLARTA</sequence>
<dbReference type="GO" id="GO:0016791">
    <property type="term" value="F:phosphatase activity"/>
    <property type="evidence" value="ECO:0007669"/>
    <property type="project" value="TreeGrafter"/>
</dbReference>
<evidence type="ECO:0000313" key="2">
    <source>
        <dbReference type="EMBL" id="AOT62227.1"/>
    </source>
</evidence>
<dbReference type="PANTHER" id="PTHR48100:SF1">
    <property type="entry name" value="HISTIDINE PHOSPHATASE FAMILY PROTEIN-RELATED"/>
    <property type="match status" value="1"/>
</dbReference>
<dbReference type="PATRIC" id="fig|285473.5.peg.5395"/>
<dbReference type="OrthoDB" id="9793115at2"/>
<reference evidence="2 3" key="1">
    <citation type="submission" date="2016-09" db="EMBL/GenBank/DDBJ databases">
        <title>Streptomyces rubrolavendulae MJM4426 Genome sequencing and assembly.</title>
        <authorList>
            <person name="Kim J.-G."/>
        </authorList>
    </citation>
    <scope>NUCLEOTIDE SEQUENCE [LARGE SCALE GENOMIC DNA]</scope>
    <source>
        <strain evidence="2 3">MJM4426</strain>
    </source>
</reference>
<dbReference type="Pfam" id="PF00300">
    <property type="entry name" value="His_Phos_1"/>
    <property type="match status" value="1"/>
</dbReference>
<name>A0A1D8G9U6_9ACTN</name>
<dbReference type="InterPro" id="IPR029033">
    <property type="entry name" value="His_PPase_superfam"/>
</dbReference>
<dbReference type="STRING" id="285473.A4G23_05122"/>
<dbReference type="GO" id="GO:0005737">
    <property type="term" value="C:cytoplasm"/>
    <property type="evidence" value="ECO:0007669"/>
    <property type="project" value="TreeGrafter"/>
</dbReference>
<feature type="region of interest" description="Disordered" evidence="1">
    <location>
        <begin position="50"/>
        <end position="83"/>
    </location>
</feature>
<dbReference type="KEGG" id="srn:A4G23_05122"/>
<evidence type="ECO:0000313" key="3">
    <source>
        <dbReference type="Proteomes" id="UP000095349"/>
    </source>
</evidence>
<feature type="compositionally biased region" description="Pro residues" evidence="1">
    <location>
        <begin position="56"/>
        <end position="72"/>
    </location>
</feature>
<dbReference type="SUPFAM" id="SSF53254">
    <property type="entry name" value="Phosphoglycerate mutase-like"/>
    <property type="match status" value="1"/>
</dbReference>
<dbReference type="EC" id="3.1.3.88" evidence="2"/>
<keyword evidence="2" id="KW-0378">Hydrolase</keyword>